<dbReference type="RefSeq" id="WP_118197389.1">
    <property type="nucleotide sequence ID" value="NZ_QRHZ01000001.1"/>
</dbReference>
<organism evidence="1 2">
    <name type="scientific">Blautia obeum</name>
    <dbReference type="NCBI Taxonomy" id="40520"/>
    <lineage>
        <taxon>Bacteria</taxon>
        <taxon>Bacillati</taxon>
        <taxon>Bacillota</taxon>
        <taxon>Clostridia</taxon>
        <taxon>Lachnospirales</taxon>
        <taxon>Lachnospiraceae</taxon>
        <taxon>Blautia</taxon>
    </lineage>
</organism>
<protein>
    <submittedName>
        <fullName evidence="1">Uncharacterized protein</fullName>
    </submittedName>
</protein>
<accession>A0A414SKG8</accession>
<gene>
    <name evidence="1" type="ORF">DW272_02350</name>
</gene>
<comment type="caution">
    <text evidence="1">The sequence shown here is derived from an EMBL/GenBank/DDBJ whole genome shotgun (WGS) entry which is preliminary data.</text>
</comment>
<dbReference type="EMBL" id="QRHZ01000001">
    <property type="protein sequence ID" value="RHG20067.1"/>
    <property type="molecule type" value="Genomic_DNA"/>
</dbReference>
<dbReference type="Proteomes" id="UP000284220">
    <property type="component" value="Unassembled WGS sequence"/>
</dbReference>
<sequence>MRLSEIAEYMIDHHMEESLESEVVRGNREKWYEESLIDPLMDEFWYHDLGLCGCNCPEDTKEAIRKYLHIRKDFHDKELAYEGVVRRYRTDLGIDEHSQVQHGVLQFMMYVLDKEGYTEHGGSVGGCWLTKKGEMFMDVLDAWYKREHSEN</sequence>
<evidence type="ECO:0000313" key="1">
    <source>
        <dbReference type="EMBL" id="RHG20067.1"/>
    </source>
</evidence>
<dbReference type="AlphaFoldDB" id="A0A414SKG8"/>
<evidence type="ECO:0000313" key="2">
    <source>
        <dbReference type="Proteomes" id="UP000284220"/>
    </source>
</evidence>
<name>A0A414SKG8_9FIRM</name>
<reference evidence="1 2" key="1">
    <citation type="submission" date="2018-08" db="EMBL/GenBank/DDBJ databases">
        <title>A genome reference for cultivated species of the human gut microbiota.</title>
        <authorList>
            <person name="Zou Y."/>
            <person name="Xue W."/>
            <person name="Luo G."/>
        </authorList>
    </citation>
    <scope>NUCLEOTIDE SEQUENCE [LARGE SCALE GENOMIC DNA]</scope>
    <source>
        <strain evidence="1 2">AM22-9LB</strain>
    </source>
</reference>
<proteinExistence type="predicted"/>